<dbReference type="RefSeq" id="WP_209907230.1">
    <property type="nucleotide sequence ID" value="NZ_JAGIOE010000001.1"/>
</dbReference>
<dbReference type="EMBL" id="JAGIOE010000001">
    <property type="protein sequence ID" value="MBP2374174.1"/>
    <property type="molecule type" value="Genomic_DNA"/>
</dbReference>
<protein>
    <submittedName>
        <fullName evidence="1">Uncharacterized protein</fullName>
    </submittedName>
</protein>
<comment type="caution">
    <text evidence="1">The sequence shown here is derived from an EMBL/GenBank/DDBJ whole genome shotgun (WGS) entry which is preliminary data.</text>
</comment>
<evidence type="ECO:0000313" key="1">
    <source>
        <dbReference type="EMBL" id="MBP2374174.1"/>
    </source>
</evidence>
<gene>
    <name evidence="1" type="ORF">JOF46_002086</name>
</gene>
<keyword evidence="2" id="KW-1185">Reference proteome</keyword>
<dbReference type="Proteomes" id="UP000766570">
    <property type="component" value="Unassembled WGS sequence"/>
</dbReference>
<reference evidence="1 2" key="1">
    <citation type="submission" date="2021-03" db="EMBL/GenBank/DDBJ databases">
        <title>Sequencing the genomes of 1000 actinobacteria strains.</title>
        <authorList>
            <person name="Klenk H.-P."/>
        </authorList>
    </citation>
    <scope>NUCLEOTIDE SEQUENCE [LARGE SCALE GENOMIC DNA]</scope>
    <source>
        <strain evidence="1 2">DSM 15454</strain>
    </source>
</reference>
<name>A0ABS4WD91_9MICC</name>
<proteinExistence type="predicted"/>
<evidence type="ECO:0000313" key="2">
    <source>
        <dbReference type="Proteomes" id="UP000766570"/>
    </source>
</evidence>
<accession>A0ABS4WD91</accession>
<sequence length="102" mass="10249">MPASDFFIAASGILGTGQFFAGPLELEAIGFGDGFAVGLGDTLGEEVEDVAVGVEGEIVGSTGSALPPHPAAASRSAPELKTTMTFLVFANMPLAYDSVGVN</sequence>
<organism evidence="1 2">
    <name type="scientific">Paeniglutamicibacter psychrophenolicus</name>
    <dbReference type="NCBI Taxonomy" id="257454"/>
    <lineage>
        <taxon>Bacteria</taxon>
        <taxon>Bacillati</taxon>
        <taxon>Actinomycetota</taxon>
        <taxon>Actinomycetes</taxon>
        <taxon>Micrococcales</taxon>
        <taxon>Micrococcaceae</taxon>
        <taxon>Paeniglutamicibacter</taxon>
    </lineage>
</organism>